<gene>
    <name evidence="6" type="ORF">SAMN05444158_1847</name>
</gene>
<dbReference type="AlphaFoldDB" id="A0A1H1RMB9"/>
<dbReference type="InterPro" id="IPR036259">
    <property type="entry name" value="MFS_trans_sf"/>
</dbReference>
<keyword evidence="1 4" id="KW-0812">Transmembrane</keyword>
<reference evidence="7" key="1">
    <citation type="submission" date="2016-10" db="EMBL/GenBank/DDBJ databases">
        <authorList>
            <person name="Varghese N."/>
            <person name="Submissions S."/>
        </authorList>
    </citation>
    <scope>NUCLEOTIDE SEQUENCE [LARGE SCALE GENOMIC DNA]</scope>
    <source>
        <strain evidence="7">GAS369</strain>
    </source>
</reference>
<dbReference type="PANTHER" id="PTHR23537">
    <property type="match status" value="1"/>
</dbReference>
<feature type="transmembrane region" description="Helical" evidence="4">
    <location>
        <begin position="182"/>
        <end position="200"/>
    </location>
</feature>
<feature type="transmembrane region" description="Helical" evidence="4">
    <location>
        <begin position="229"/>
        <end position="251"/>
    </location>
</feature>
<keyword evidence="3 4" id="KW-0472">Membrane</keyword>
<proteinExistence type="predicted"/>
<dbReference type="SUPFAM" id="SSF103473">
    <property type="entry name" value="MFS general substrate transporter"/>
    <property type="match status" value="1"/>
</dbReference>
<evidence type="ECO:0000256" key="4">
    <source>
        <dbReference type="SAM" id="Phobius"/>
    </source>
</evidence>
<feature type="transmembrane region" description="Helical" evidence="4">
    <location>
        <begin position="314"/>
        <end position="334"/>
    </location>
</feature>
<evidence type="ECO:0000259" key="5">
    <source>
        <dbReference type="PROSITE" id="PS50850"/>
    </source>
</evidence>
<protein>
    <submittedName>
        <fullName evidence="6">Predicted arabinose efflux permease, MFS family</fullName>
    </submittedName>
</protein>
<dbReference type="Proteomes" id="UP000243904">
    <property type="component" value="Chromosome I"/>
</dbReference>
<feature type="transmembrane region" description="Helical" evidence="4">
    <location>
        <begin position="355"/>
        <end position="374"/>
    </location>
</feature>
<evidence type="ECO:0000256" key="2">
    <source>
        <dbReference type="ARBA" id="ARBA00022989"/>
    </source>
</evidence>
<keyword evidence="7" id="KW-1185">Reference proteome</keyword>
<keyword evidence="2 4" id="KW-1133">Transmembrane helix</keyword>
<organism evidence="6 7">
    <name type="scientific">Bradyrhizobium canariense</name>
    <dbReference type="NCBI Taxonomy" id="255045"/>
    <lineage>
        <taxon>Bacteria</taxon>
        <taxon>Pseudomonadati</taxon>
        <taxon>Pseudomonadota</taxon>
        <taxon>Alphaproteobacteria</taxon>
        <taxon>Hyphomicrobiales</taxon>
        <taxon>Nitrobacteraceae</taxon>
        <taxon>Bradyrhizobium</taxon>
    </lineage>
</organism>
<feature type="domain" description="Major facilitator superfamily (MFS) profile" evidence="5">
    <location>
        <begin position="25"/>
        <end position="408"/>
    </location>
</feature>
<feature type="transmembrane region" description="Helical" evidence="4">
    <location>
        <begin position="26"/>
        <end position="45"/>
    </location>
</feature>
<feature type="transmembrane region" description="Helical" evidence="4">
    <location>
        <begin position="386"/>
        <end position="408"/>
    </location>
</feature>
<evidence type="ECO:0000313" key="6">
    <source>
        <dbReference type="EMBL" id="SDS36937.1"/>
    </source>
</evidence>
<feature type="transmembrane region" description="Helical" evidence="4">
    <location>
        <begin position="65"/>
        <end position="85"/>
    </location>
</feature>
<dbReference type="PANTHER" id="PTHR23537:SF1">
    <property type="entry name" value="SUGAR TRANSPORTER"/>
    <property type="match status" value="1"/>
</dbReference>
<sequence length="420" mass="44572">MNMNIGRDRRLAHPHGHKQAGSTWRFAIAGLCSSLVGLGLARFAYTPLIPALIAAKWFSPSDVVYLGAANLAGYLAGALLARPIAARINAAWALRAMMVLATLSCFACSTPVSFLWFFAWRFLAGLSGGVIMVLAASTVLPHTSPAKRGIVGGVIFAGVGLGIAASGTLVPLLLRQGLQESWYGLGVLSGLLTLISWTSWPKETGAAASAYAPHHPHHHRQSYAVRALLLEYGLNACALVPHMVFIVDFVARGLGQGISAGSQYWVFYGLGAIVGPLMTGHLADRAGFGPALRVSFLVQAIAVFLPAISTTPVFLIVSSLIIGGFTPGIVPLVLGRIHELLPHSVEQQRAAWGHATTSFALFQAAAAYGFSWLFERSGGHDYLLLFRLGGAAVTLGLAIDLVMALTVNRKHRDDTGLRNH</sequence>
<dbReference type="Pfam" id="PF06779">
    <property type="entry name" value="MFS_4"/>
    <property type="match status" value="1"/>
</dbReference>
<feature type="transmembrane region" description="Helical" evidence="4">
    <location>
        <begin position="118"/>
        <end position="137"/>
    </location>
</feature>
<accession>A0A1H1RMB9</accession>
<feature type="transmembrane region" description="Helical" evidence="4">
    <location>
        <begin position="290"/>
        <end position="308"/>
    </location>
</feature>
<feature type="transmembrane region" description="Helical" evidence="4">
    <location>
        <begin position="92"/>
        <end position="112"/>
    </location>
</feature>
<dbReference type="GO" id="GO:0005886">
    <property type="term" value="C:plasma membrane"/>
    <property type="evidence" value="ECO:0007669"/>
    <property type="project" value="TreeGrafter"/>
</dbReference>
<evidence type="ECO:0000256" key="3">
    <source>
        <dbReference type="ARBA" id="ARBA00023136"/>
    </source>
</evidence>
<evidence type="ECO:0000313" key="7">
    <source>
        <dbReference type="Proteomes" id="UP000243904"/>
    </source>
</evidence>
<dbReference type="InterPro" id="IPR010645">
    <property type="entry name" value="MFS_4"/>
</dbReference>
<feature type="transmembrane region" description="Helical" evidence="4">
    <location>
        <begin position="263"/>
        <end position="283"/>
    </location>
</feature>
<feature type="transmembrane region" description="Helical" evidence="4">
    <location>
        <begin position="149"/>
        <end position="170"/>
    </location>
</feature>
<dbReference type="PROSITE" id="PS50850">
    <property type="entry name" value="MFS"/>
    <property type="match status" value="1"/>
</dbReference>
<dbReference type="Gene3D" id="1.20.1250.20">
    <property type="entry name" value="MFS general substrate transporter like domains"/>
    <property type="match status" value="2"/>
</dbReference>
<name>A0A1H1RMB9_9BRAD</name>
<evidence type="ECO:0000256" key="1">
    <source>
        <dbReference type="ARBA" id="ARBA00022692"/>
    </source>
</evidence>
<dbReference type="EMBL" id="LT629750">
    <property type="protein sequence ID" value="SDS36937.1"/>
    <property type="molecule type" value="Genomic_DNA"/>
</dbReference>
<dbReference type="GO" id="GO:0022857">
    <property type="term" value="F:transmembrane transporter activity"/>
    <property type="evidence" value="ECO:0007669"/>
    <property type="project" value="InterPro"/>
</dbReference>
<dbReference type="InterPro" id="IPR020846">
    <property type="entry name" value="MFS_dom"/>
</dbReference>